<dbReference type="CDD" id="cd04647">
    <property type="entry name" value="LbH_MAT_like"/>
    <property type="match status" value="1"/>
</dbReference>
<dbReference type="InterPro" id="IPR001451">
    <property type="entry name" value="Hexapep"/>
</dbReference>
<dbReference type="STRING" id="714943.Mucpa_4364"/>
<dbReference type="AlphaFoldDB" id="H1Y0I7"/>
<dbReference type="InterPro" id="IPR011004">
    <property type="entry name" value="Trimer_LpxA-like_sf"/>
</dbReference>
<evidence type="ECO:0000256" key="1">
    <source>
        <dbReference type="ARBA" id="ARBA00022679"/>
    </source>
</evidence>
<accession>H1Y0I7</accession>
<evidence type="ECO:0000313" key="5">
    <source>
        <dbReference type="Proteomes" id="UP000002774"/>
    </source>
</evidence>
<keyword evidence="2" id="KW-0677">Repeat</keyword>
<dbReference type="EMBL" id="CM001403">
    <property type="protein sequence ID" value="EHQ28454.1"/>
    <property type="molecule type" value="Genomic_DNA"/>
</dbReference>
<dbReference type="PANTHER" id="PTHR23416:SF78">
    <property type="entry name" value="LIPOPOLYSACCHARIDE BIOSYNTHESIS O-ACETYL TRANSFERASE WBBJ-RELATED"/>
    <property type="match status" value="1"/>
</dbReference>
<evidence type="ECO:0000313" key="4">
    <source>
        <dbReference type="EMBL" id="EHQ28454.1"/>
    </source>
</evidence>
<organism evidence="4 5">
    <name type="scientific">Mucilaginibacter paludis DSM 18603</name>
    <dbReference type="NCBI Taxonomy" id="714943"/>
    <lineage>
        <taxon>Bacteria</taxon>
        <taxon>Pseudomonadati</taxon>
        <taxon>Bacteroidota</taxon>
        <taxon>Sphingobacteriia</taxon>
        <taxon>Sphingobacteriales</taxon>
        <taxon>Sphingobacteriaceae</taxon>
        <taxon>Mucilaginibacter</taxon>
    </lineage>
</organism>
<name>H1Y0I7_9SPHI</name>
<dbReference type="SUPFAM" id="SSF51161">
    <property type="entry name" value="Trimeric LpxA-like enzymes"/>
    <property type="match status" value="1"/>
</dbReference>
<dbReference type="PROSITE" id="PS00101">
    <property type="entry name" value="HEXAPEP_TRANSFERASES"/>
    <property type="match status" value="1"/>
</dbReference>
<proteinExistence type="predicted"/>
<sequence>MSKLIQKAGFVVVVRYYPLLKSFFRKLRLKTLGMHIGKGTIIPKIYTTWPHQISLGNNCKLEHNIYFKFDGIWRQGRSINIGDNVFIGNNCEFNIRADITIGSNSLIASGCRFIDHDHGIELHVLMNKQEGIEKAIHIGEDVWIGCNVVILKGVTIGHGAVVAAGAVVTKSIPPLEIWGGVPAKKISQRG</sequence>
<dbReference type="HOGENOM" id="CLU_051638_7_0_10"/>
<dbReference type="Proteomes" id="UP000002774">
    <property type="component" value="Chromosome"/>
</dbReference>
<dbReference type="GO" id="GO:0016746">
    <property type="term" value="F:acyltransferase activity"/>
    <property type="evidence" value="ECO:0007669"/>
    <property type="project" value="UniProtKB-KW"/>
</dbReference>
<dbReference type="PANTHER" id="PTHR23416">
    <property type="entry name" value="SIALIC ACID SYNTHASE-RELATED"/>
    <property type="match status" value="1"/>
</dbReference>
<gene>
    <name evidence="4" type="ORF">Mucpa_4364</name>
</gene>
<dbReference type="InterPro" id="IPR018357">
    <property type="entry name" value="Hexapep_transf_CS"/>
</dbReference>
<evidence type="ECO:0000256" key="3">
    <source>
        <dbReference type="ARBA" id="ARBA00023315"/>
    </source>
</evidence>
<dbReference type="eggNOG" id="COG0110">
    <property type="taxonomic scope" value="Bacteria"/>
</dbReference>
<dbReference type="Pfam" id="PF14602">
    <property type="entry name" value="Hexapep_2"/>
    <property type="match status" value="1"/>
</dbReference>
<evidence type="ECO:0000256" key="2">
    <source>
        <dbReference type="ARBA" id="ARBA00022737"/>
    </source>
</evidence>
<keyword evidence="5" id="KW-1185">Reference proteome</keyword>
<dbReference type="RefSeq" id="WP_008509281.1">
    <property type="nucleotide sequence ID" value="NZ_CM001403.1"/>
</dbReference>
<protein>
    <submittedName>
        <fullName evidence="4">Galactoside acetyltransferase (LacA)</fullName>
    </submittedName>
</protein>
<dbReference type="InterPro" id="IPR051159">
    <property type="entry name" value="Hexapeptide_acetyltransf"/>
</dbReference>
<dbReference type="Gene3D" id="2.160.10.10">
    <property type="entry name" value="Hexapeptide repeat proteins"/>
    <property type="match status" value="1"/>
</dbReference>
<dbReference type="Pfam" id="PF00132">
    <property type="entry name" value="Hexapep"/>
    <property type="match status" value="1"/>
</dbReference>
<reference evidence="4" key="1">
    <citation type="submission" date="2011-09" db="EMBL/GenBank/DDBJ databases">
        <title>The permanent draft genome of Mucilaginibacter paludis DSM 18603.</title>
        <authorList>
            <consortium name="US DOE Joint Genome Institute (JGI-PGF)"/>
            <person name="Lucas S."/>
            <person name="Han J."/>
            <person name="Lapidus A."/>
            <person name="Bruce D."/>
            <person name="Goodwin L."/>
            <person name="Pitluck S."/>
            <person name="Peters L."/>
            <person name="Kyrpides N."/>
            <person name="Mavromatis K."/>
            <person name="Ivanova N."/>
            <person name="Mikhailova N."/>
            <person name="Held B."/>
            <person name="Detter J.C."/>
            <person name="Tapia R."/>
            <person name="Han C."/>
            <person name="Land M."/>
            <person name="Hauser L."/>
            <person name="Markowitz V."/>
            <person name="Cheng J.-F."/>
            <person name="Hugenholtz P."/>
            <person name="Woyke T."/>
            <person name="Wu D."/>
            <person name="Tindall B."/>
            <person name="Brambilla E."/>
            <person name="Klenk H.-P."/>
            <person name="Eisen J.A."/>
        </authorList>
    </citation>
    <scope>NUCLEOTIDE SEQUENCE [LARGE SCALE GENOMIC DNA]</scope>
    <source>
        <strain evidence="4">DSM 18603</strain>
    </source>
</reference>
<dbReference type="OrthoDB" id="9801697at2"/>
<keyword evidence="1" id="KW-0808">Transferase</keyword>
<keyword evidence="3" id="KW-0012">Acyltransferase</keyword>